<feature type="region of interest" description="Disordered" evidence="5">
    <location>
        <begin position="192"/>
        <end position="213"/>
    </location>
</feature>
<feature type="domain" description="Metallo-beta-lactamase" evidence="6">
    <location>
        <begin position="12"/>
        <end position="193"/>
    </location>
</feature>
<evidence type="ECO:0000313" key="8">
    <source>
        <dbReference type="Proteomes" id="UP001139336"/>
    </source>
</evidence>
<dbReference type="Gene3D" id="3.60.15.10">
    <property type="entry name" value="Ribonuclease Z/Hydroxyacylglutathione hydrolase-like"/>
    <property type="match status" value="1"/>
</dbReference>
<comment type="cofactor">
    <cofactor evidence="1">
        <name>Zn(2+)</name>
        <dbReference type="ChEBI" id="CHEBI:29105"/>
    </cofactor>
</comment>
<dbReference type="CDD" id="cd06262">
    <property type="entry name" value="metallo-hydrolase-like_MBL-fold"/>
    <property type="match status" value="1"/>
</dbReference>
<protein>
    <submittedName>
        <fullName evidence="7">MBL fold metallo-hydrolase</fullName>
    </submittedName>
</protein>
<dbReference type="PANTHER" id="PTHR46233:SF3">
    <property type="entry name" value="HYDROXYACYLGLUTATHIONE HYDROLASE GLOC"/>
    <property type="match status" value="1"/>
</dbReference>
<keyword evidence="8" id="KW-1185">Reference proteome</keyword>
<dbReference type="Pfam" id="PF00753">
    <property type="entry name" value="Lactamase_B"/>
    <property type="match status" value="1"/>
</dbReference>
<dbReference type="SMART" id="SM00849">
    <property type="entry name" value="Lactamase_B"/>
    <property type="match status" value="1"/>
</dbReference>
<evidence type="ECO:0000259" key="6">
    <source>
        <dbReference type="SMART" id="SM00849"/>
    </source>
</evidence>
<evidence type="ECO:0000256" key="2">
    <source>
        <dbReference type="ARBA" id="ARBA00022723"/>
    </source>
</evidence>
<dbReference type="Proteomes" id="UP001139336">
    <property type="component" value="Unassembled WGS sequence"/>
</dbReference>
<gene>
    <name evidence="7" type="ORF">L1O03_05020</name>
</gene>
<evidence type="ECO:0000256" key="5">
    <source>
        <dbReference type="SAM" id="MobiDB-lite"/>
    </source>
</evidence>
<evidence type="ECO:0000256" key="3">
    <source>
        <dbReference type="ARBA" id="ARBA00022801"/>
    </source>
</evidence>
<sequence>MELLSFSAGPYATNCYVVVNEEEGCVGVVDPGLHAAPQIEALLKEKNLRLSDIVLTHGHIDHTRDAGQLAAAHGLPVSLHEADHPMLSDPHGGVSAEAAQLFDTAHMTPIEDLRALGETVELAGLPLEVIHAPGHSPGCVMLRSGTVCFSGDVLFRGSIGRTDLPGSDPDAMMRSLREKVLPLADDVTILPGHGAPSTMAQERRSNPFLLQLG</sequence>
<evidence type="ECO:0000256" key="1">
    <source>
        <dbReference type="ARBA" id="ARBA00001947"/>
    </source>
</evidence>
<keyword evidence="2" id="KW-0479">Metal-binding</keyword>
<dbReference type="AlphaFoldDB" id="A0A9X1QS43"/>
<keyword evidence="4" id="KW-0862">Zinc</keyword>
<evidence type="ECO:0000256" key="4">
    <source>
        <dbReference type="ARBA" id="ARBA00022833"/>
    </source>
</evidence>
<dbReference type="RefSeq" id="WP_236118332.1">
    <property type="nucleotide sequence ID" value="NZ_JAKGSI010000002.1"/>
</dbReference>
<dbReference type="PANTHER" id="PTHR46233">
    <property type="entry name" value="HYDROXYACYLGLUTATHIONE HYDROLASE GLOC"/>
    <property type="match status" value="1"/>
</dbReference>
<organism evidence="7 8">
    <name type="scientific">Corynebacterium uropygiale</name>
    <dbReference type="NCBI Taxonomy" id="1775911"/>
    <lineage>
        <taxon>Bacteria</taxon>
        <taxon>Bacillati</taxon>
        <taxon>Actinomycetota</taxon>
        <taxon>Actinomycetes</taxon>
        <taxon>Mycobacteriales</taxon>
        <taxon>Corynebacteriaceae</taxon>
        <taxon>Corynebacterium</taxon>
    </lineage>
</organism>
<name>A0A9X1QS43_9CORY</name>
<dbReference type="GO" id="GO:0016787">
    <property type="term" value="F:hydrolase activity"/>
    <property type="evidence" value="ECO:0007669"/>
    <property type="project" value="UniProtKB-KW"/>
</dbReference>
<dbReference type="InterPro" id="IPR001279">
    <property type="entry name" value="Metallo-B-lactamas"/>
</dbReference>
<evidence type="ECO:0000313" key="7">
    <source>
        <dbReference type="EMBL" id="MCF4006539.1"/>
    </source>
</evidence>
<proteinExistence type="predicted"/>
<dbReference type="EMBL" id="JAKGSI010000002">
    <property type="protein sequence ID" value="MCF4006539.1"/>
    <property type="molecule type" value="Genomic_DNA"/>
</dbReference>
<keyword evidence="3" id="KW-0378">Hydrolase</keyword>
<comment type="caution">
    <text evidence="7">The sequence shown here is derived from an EMBL/GenBank/DDBJ whole genome shotgun (WGS) entry which is preliminary data.</text>
</comment>
<dbReference type="SUPFAM" id="SSF56281">
    <property type="entry name" value="Metallo-hydrolase/oxidoreductase"/>
    <property type="match status" value="1"/>
</dbReference>
<dbReference type="InterPro" id="IPR051453">
    <property type="entry name" value="MBL_Glyoxalase_II"/>
</dbReference>
<accession>A0A9X1QS43</accession>
<dbReference type="InterPro" id="IPR036866">
    <property type="entry name" value="RibonucZ/Hydroxyglut_hydro"/>
</dbReference>
<dbReference type="GO" id="GO:0046872">
    <property type="term" value="F:metal ion binding"/>
    <property type="evidence" value="ECO:0007669"/>
    <property type="project" value="UniProtKB-KW"/>
</dbReference>
<reference evidence="7" key="1">
    <citation type="submission" date="2022-01" db="EMBL/GenBank/DDBJ databases">
        <title>Corynebacterium sp. nov isolated from isolated from the feces of the greater white-fronted geese (Anser albifrons) at Poyang Lake, PR China.</title>
        <authorList>
            <person name="Liu Q."/>
        </authorList>
    </citation>
    <scope>NUCLEOTIDE SEQUENCE</scope>
    <source>
        <strain evidence="7">JCM 32435</strain>
    </source>
</reference>